<comment type="pathway">
    <text evidence="1">Protein modification; protein ubiquitination.</text>
</comment>
<gene>
    <name evidence="4" type="ORF">DY000_02010654</name>
</gene>
<dbReference type="Proteomes" id="UP000266723">
    <property type="component" value="Unassembled WGS sequence"/>
</dbReference>
<dbReference type="NCBIfam" id="TIGR01614">
    <property type="entry name" value="PME_inhib"/>
    <property type="match status" value="1"/>
</dbReference>
<dbReference type="InterPro" id="IPR035513">
    <property type="entry name" value="Invertase/methylesterase_inhib"/>
</dbReference>
<dbReference type="InterPro" id="IPR044714">
    <property type="entry name" value="AtSIBP1-like"/>
</dbReference>
<evidence type="ECO:0000256" key="1">
    <source>
        <dbReference type="ARBA" id="ARBA00004906"/>
    </source>
</evidence>
<sequence>MKQFSRLLFISVLYLSSVNADSSLITSLCKHCDDPKLCLSSIYARPESGEFAATTNQIEIIAISAASANASSTSAYIKEMLSREDLEPATEATFEDCQKNYQDAVEQLDDSISAMLTDAHADVDVWLNAAISAIKSCSNELESGAGNDAELSQRNQVFLKLCKNALVINKMHLSVEKSKMLLNVKLYPEVSSLSRENPPVASFVLRVVSSTGERKAFSHPEVIDKRIKTNEDFLWTIEVPLTGKIIIDVEFLDLKVLSQDSGEFYSIWADGSTQNQSEVTAVTSLGRMLTESIYTDITINASDGSIGAHRAVLAARSPVFRSMFLHDLKEKELSAINIPDMPLEACRAFLSYIYGNIQNEDFLTHRLALLQAADKYDIADLKDACHKSLVEDIDTKNVLERLQNAYLYQLPELKASCMRYLVKFGKIFEIREEFNVFMQCADRDLISEVFHEVLTTWKGF</sequence>
<dbReference type="Gene3D" id="3.30.710.10">
    <property type="entry name" value="Potassium Channel Kv1.1, Chain A"/>
    <property type="match status" value="1"/>
</dbReference>
<dbReference type="Pfam" id="PF04043">
    <property type="entry name" value="PMEI"/>
    <property type="match status" value="1"/>
</dbReference>
<evidence type="ECO:0000256" key="2">
    <source>
        <dbReference type="SAM" id="SignalP"/>
    </source>
</evidence>
<organism evidence="4 5">
    <name type="scientific">Brassica cretica</name>
    <name type="common">Mustard</name>
    <dbReference type="NCBI Taxonomy" id="69181"/>
    <lineage>
        <taxon>Eukaryota</taxon>
        <taxon>Viridiplantae</taxon>
        <taxon>Streptophyta</taxon>
        <taxon>Embryophyta</taxon>
        <taxon>Tracheophyta</taxon>
        <taxon>Spermatophyta</taxon>
        <taxon>Magnoliopsida</taxon>
        <taxon>eudicotyledons</taxon>
        <taxon>Gunneridae</taxon>
        <taxon>Pentapetalae</taxon>
        <taxon>rosids</taxon>
        <taxon>malvids</taxon>
        <taxon>Brassicales</taxon>
        <taxon>Brassicaceae</taxon>
        <taxon>Brassiceae</taxon>
        <taxon>Brassica</taxon>
    </lineage>
</organism>
<dbReference type="EMBL" id="QGKV02000832">
    <property type="protein sequence ID" value="KAF3550074.1"/>
    <property type="molecule type" value="Genomic_DNA"/>
</dbReference>
<feature type="chain" id="PRO_5045041567" description="BTB domain-containing protein" evidence="2">
    <location>
        <begin position="21"/>
        <end position="460"/>
    </location>
</feature>
<dbReference type="Gene3D" id="1.20.140.40">
    <property type="entry name" value="Invertase/pectin methylesterase inhibitor family protein"/>
    <property type="match status" value="1"/>
</dbReference>
<comment type="caution">
    <text evidence="4">The sequence shown here is derived from an EMBL/GenBank/DDBJ whole genome shotgun (WGS) entry which is preliminary data.</text>
</comment>
<accession>A0ABQ7CDA2</accession>
<dbReference type="PANTHER" id="PTHR46672">
    <property type="entry name" value="OS08G0495500 PROTEIN-RELATED"/>
    <property type="match status" value="1"/>
</dbReference>
<name>A0ABQ7CDA2_BRACR</name>
<proteinExistence type="predicted"/>
<dbReference type="Pfam" id="PF00651">
    <property type="entry name" value="BTB"/>
    <property type="match status" value="1"/>
</dbReference>
<dbReference type="InterPro" id="IPR011333">
    <property type="entry name" value="SKP1/BTB/POZ_sf"/>
</dbReference>
<reference evidence="4 5" key="1">
    <citation type="journal article" date="2020" name="BMC Genomics">
        <title>Intraspecific diversification of the crop wild relative Brassica cretica Lam. using demographic model selection.</title>
        <authorList>
            <person name="Kioukis A."/>
            <person name="Michalopoulou V.A."/>
            <person name="Briers L."/>
            <person name="Pirintsos S."/>
            <person name="Studholme D.J."/>
            <person name="Pavlidis P."/>
            <person name="Sarris P.F."/>
        </authorList>
    </citation>
    <scope>NUCLEOTIDE SEQUENCE [LARGE SCALE GENOMIC DNA]</scope>
    <source>
        <strain evidence="5">cv. PFS-1207/04</strain>
    </source>
</reference>
<dbReference type="PROSITE" id="PS50097">
    <property type="entry name" value="BTB"/>
    <property type="match status" value="1"/>
</dbReference>
<feature type="signal peptide" evidence="2">
    <location>
        <begin position="1"/>
        <end position="20"/>
    </location>
</feature>
<protein>
    <recommendedName>
        <fullName evidence="3">BTB domain-containing protein</fullName>
    </recommendedName>
</protein>
<evidence type="ECO:0000313" key="4">
    <source>
        <dbReference type="EMBL" id="KAF3550074.1"/>
    </source>
</evidence>
<keyword evidence="5" id="KW-1185">Reference proteome</keyword>
<evidence type="ECO:0000313" key="5">
    <source>
        <dbReference type="Proteomes" id="UP000266723"/>
    </source>
</evidence>
<dbReference type="CDD" id="cd18186">
    <property type="entry name" value="BTB_POZ_ZBTB_KLHL-like"/>
    <property type="match status" value="1"/>
</dbReference>
<feature type="domain" description="BTB" evidence="3">
    <location>
        <begin position="295"/>
        <end position="354"/>
    </location>
</feature>
<evidence type="ECO:0000259" key="3">
    <source>
        <dbReference type="PROSITE" id="PS50097"/>
    </source>
</evidence>
<dbReference type="InterPro" id="IPR006501">
    <property type="entry name" value="Pectinesterase_inhib_dom"/>
</dbReference>
<dbReference type="SUPFAM" id="SSF101148">
    <property type="entry name" value="Plant invertase/pectin methylesterase inhibitor"/>
    <property type="match status" value="1"/>
</dbReference>
<keyword evidence="2" id="KW-0732">Signal</keyword>
<dbReference type="InterPro" id="IPR000210">
    <property type="entry name" value="BTB/POZ_dom"/>
</dbReference>
<dbReference type="PANTHER" id="PTHR46672:SF4">
    <property type="entry name" value="OS08G0495500 PROTEIN"/>
    <property type="match status" value="1"/>
</dbReference>
<dbReference type="SUPFAM" id="SSF54695">
    <property type="entry name" value="POZ domain"/>
    <property type="match status" value="1"/>
</dbReference>
<dbReference type="SMART" id="SM00225">
    <property type="entry name" value="BTB"/>
    <property type="match status" value="1"/>
</dbReference>
<dbReference type="SMART" id="SM00856">
    <property type="entry name" value="PMEI"/>
    <property type="match status" value="1"/>
</dbReference>